<gene>
    <name evidence="2" type="ORF">FNM00_02220</name>
</gene>
<sequence length="922" mass="97904">MDEEEQLPAWRSSPPRVVAVLVSRRGERWLPQTLASLAQLEHLPAEWVAVDVAPQEDASGTLLREALGDAHVVEAPAGTGFGDAVRLGLEHASGPAEWIWLLHDDAIVDPGALTALLDEATSAEDIAVVGPKIREWPSLQRLLEVGRTVTGTGRLETGLEPGEPDAGQHDWPRDVLAVNTAGMLVRNDAWERLGGLDPALPLFFDDVDFGWRVARAGLRTRTAPPAVIFHAEASARRTRRRRVVAGEQRRAAVYTVLANETGFRFWWQSVRFVLGSLLRMIADLVFKDTRGARGEAAALRSVFAAPRRMRGARRDRAATATVARRDIRHLFPSAWLPYQHGWDVMVESVQAMVRPEAVQTLGRRASSLDVLDEEIVVEDADRWYRRYPWATTLLVLVLLALIAARGLWTGSVASPVLPASPDSVADWWRDLMARTVDGAGLPASSWPAPYLPVIALVGLPFAFAPGLLPWTILVLAVPLAAMTAHRFGRLITDHRVARMIWAVSYGVLVAGTGAVAQGRLGTVVALVLAPLLANVVTHTLVTPSWTRAAQVGLWLAVVSVFAPAGFLIAIVAIAGLLIVARLRPPRELVAGVVAAALVAGPSWWARFLHPSLWWWEAGVPRGVDTTALDILGGLGGGPGATLPWLSFGVLVLGVLALVPRATRYEVSVSWVVALSGLVIAAIGMLVPAVAGPPGSSAWSGLGSAIWIAGLGTAALLAAGETARAGRRVALGLTVLALVFPLGAGAWWVARGIEGPLASTAEPTVPAYLADQDITTLMVSGDIEDGVTIDVVHGRGPHLGQETARAAPERRDDFAAVVARLVAEPSSASVQDLADAGVQAIYLPDASTDAAVRISAAPGLAPAGSDRPGSRVWTVEVEPSDDIDTPEASAARPVLVGVWLLGWGALAIGAIPGRGRAEQEEEL</sequence>
<dbReference type="SUPFAM" id="SSF53448">
    <property type="entry name" value="Nucleotide-diphospho-sugar transferases"/>
    <property type="match status" value="1"/>
</dbReference>
<feature type="transmembrane region" description="Helical" evidence="1">
    <location>
        <begin position="500"/>
        <end position="533"/>
    </location>
</feature>
<evidence type="ECO:0000313" key="2">
    <source>
        <dbReference type="EMBL" id="TSD68425.1"/>
    </source>
</evidence>
<dbReference type="Pfam" id="PF13641">
    <property type="entry name" value="Glyco_tranf_2_3"/>
    <property type="match status" value="1"/>
</dbReference>
<dbReference type="Gene3D" id="3.90.550.10">
    <property type="entry name" value="Spore Coat Polysaccharide Biosynthesis Protein SpsA, Chain A"/>
    <property type="match status" value="1"/>
</dbReference>
<comment type="caution">
    <text evidence="2">The sequence shown here is derived from an EMBL/GenBank/DDBJ whole genome shotgun (WGS) entry which is preliminary data.</text>
</comment>
<keyword evidence="1" id="KW-1133">Transmembrane helix</keyword>
<dbReference type="PANTHER" id="PTHR43685:SF3">
    <property type="entry name" value="SLR2126 PROTEIN"/>
    <property type="match status" value="1"/>
</dbReference>
<organism evidence="2 3">
    <name type="scientific">Aeromicrobium piscarium</name>
    <dbReference type="NCBI Taxonomy" id="2590901"/>
    <lineage>
        <taxon>Bacteria</taxon>
        <taxon>Bacillati</taxon>
        <taxon>Actinomycetota</taxon>
        <taxon>Actinomycetes</taxon>
        <taxon>Propionibacteriales</taxon>
        <taxon>Nocardioidaceae</taxon>
        <taxon>Aeromicrobium</taxon>
    </lineage>
</organism>
<dbReference type="InterPro" id="IPR029044">
    <property type="entry name" value="Nucleotide-diphossugar_trans"/>
</dbReference>
<dbReference type="RefSeq" id="WP_143911374.1">
    <property type="nucleotide sequence ID" value="NZ_VLNT01000001.1"/>
</dbReference>
<feature type="transmembrane region" description="Helical" evidence="1">
    <location>
        <begin position="728"/>
        <end position="749"/>
    </location>
</feature>
<dbReference type="OrthoDB" id="3734530at2"/>
<name>A0A554SPY4_9ACTN</name>
<feature type="transmembrane region" description="Helical" evidence="1">
    <location>
        <begin position="553"/>
        <end position="579"/>
    </location>
</feature>
<keyword evidence="3" id="KW-1185">Reference proteome</keyword>
<keyword evidence="1" id="KW-0472">Membrane</keyword>
<feature type="transmembrane region" description="Helical" evidence="1">
    <location>
        <begin position="588"/>
        <end position="605"/>
    </location>
</feature>
<dbReference type="AlphaFoldDB" id="A0A554SPY4"/>
<dbReference type="InterPro" id="IPR050834">
    <property type="entry name" value="Glycosyltransf_2"/>
</dbReference>
<dbReference type="PANTHER" id="PTHR43685">
    <property type="entry name" value="GLYCOSYLTRANSFERASE"/>
    <property type="match status" value="1"/>
</dbReference>
<feature type="transmembrane region" description="Helical" evidence="1">
    <location>
        <begin position="696"/>
        <end position="716"/>
    </location>
</feature>
<keyword evidence="1" id="KW-0812">Transmembrane</keyword>
<feature type="transmembrane region" description="Helical" evidence="1">
    <location>
        <begin position="670"/>
        <end position="690"/>
    </location>
</feature>
<dbReference type="GO" id="GO:0016740">
    <property type="term" value="F:transferase activity"/>
    <property type="evidence" value="ECO:0007669"/>
    <property type="project" value="UniProtKB-KW"/>
</dbReference>
<protein>
    <submittedName>
        <fullName evidence="2">Glycosyltransferase family 2 protein</fullName>
    </submittedName>
</protein>
<evidence type="ECO:0000313" key="3">
    <source>
        <dbReference type="Proteomes" id="UP000316988"/>
    </source>
</evidence>
<accession>A0A554SPY4</accession>
<feature type="transmembrane region" description="Helical" evidence="1">
    <location>
        <begin position="450"/>
        <end position="479"/>
    </location>
</feature>
<keyword evidence="2" id="KW-0808">Transferase</keyword>
<feature type="transmembrane region" description="Helical" evidence="1">
    <location>
        <begin position="389"/>
        <end position="408"/>
    </location>
</feature>
<dbReference type="EMBL" id="VLNT01000001">
    <property type="protein sequence ID" value="TSD68425.1"/>
    <property type="molecule type" value="Genomic_DNA"/>
</dbReference>
<evidence type="ECO:0000256" key="1">
    <source>
        <dbReference type="SAM" id="Phobius"/>
    </source>
</evidence>
<proteinExistence type="predicted"/>
<dbReference type="Proteomes" id="UP000316988">
    <property type="component" value="Unassembled WGS sequence"/>
</dbReference>
<feature type="transmembrane region" description="Helical" evidence="1">
    <location>
        <begin position="641"/>
        <end position="658"/>
    </location>
</feature>
<reference evidence="2 3" key="1">
    <citation type="submission" date="2019-07" db="EMBL/GenBank/DDBJ databases">
        <authorList>
            <person name="Zhao L.H."/>
        </authorList>
    </citation>
    <scope>NUCLEOTIDE SEQUENCE [LARGE SCALE GENOMIC DNA]</scope>
    <source>
        <strain evidence="2 3">Co35</strain>
    </source>
</reference>